<dbReference type="CDD" id="cd00761">
    <property type="entry name" value="Glyco_tranf_GTA_type"/>
    <property type="match status" value="1"/>
</dbReference>
<gene>
    <name evidence="2" type="ORF">GCM10017577_53680</name>
</gene>
<accession>A0A9W6L5X1</accession>
<keyword evidence="3" id="KW-1185">Reference proteome</keyword>
<dbReference type="GO" id="GO:0016758">
    <property type="term" value="F:hexosyltransferase activity"/>
    <property type="evidence" value="ECO:0007669"/>
    <property type="project" value="UniProtKB-ARBA"/>
</dbReference>
<sequence length="342" mass="37635">MGSREHPHSTIDRVRFVPKNAAVVSVITPAYNVGRWIGEAIDSVRRQSEGRFEYVVVDDGSTDDTADVVRGRAALDARIRLVSTTNAGSGAARNLGIAETTAPFVAFLDGDDRWHPEFLRRQLHTMHTAPGPIGATFCHTRVMLESGRVVGPRWQPAGPCDMDRFLAENNPTHNGSSLVVRRSCFDEVGVFDTSIASAVDLEMWLRIGAWSSTPLFYGIRRYLVDMRLMRTGSISSNRTARYEALDKMLTEYAPMMTRLHPGLAFVQPAVFAYRDGHDEIAERWARQALAAGPTRLARSRWGQSLLGWHGAGPAGRVKMRAARDGARAGIYGGISKVIQSVG</sequence>
<proteinExistence type="predicted"/>
<name>A0A9W6L5X1_9PSEU</name>
<dbReference type="Proteomes" id="UP001143463">
    <property type="component" value="Unassembled WGS sequence"/>
</dbReference>
<comment type="caution">
    <text evidence="2">The sequence shown here is derived from an EMBL/GenBank/DDBJ whole genome shotgun (WGS) entry which is preliminary data.</text>
</comment>
<evidence type="ECO:0000313" key="2">
    <source>
        <dbReference type="EMBL" id="GLL14221.1"/>
    </source>
</evidence>
<dbReference type="SUPFAM" id="SSF53448">
    <property type="entry name" value="Nucleotide-diphospho-sugar transferases"/>
    <property type="match status" value="1"/>
</dbReference>
<dbReference type="AlphaFoldDB" id="A0A9W6L5X1"/>
<evidence type="ECO:0000259" key="1">
    <source>
        <dbReference type="Pfam" id="PF00535"/>
    </source>
</evidence>
<evidence type="ECO:0000313" key="3">
    <source>
        <dbReference type="Proteomes" id="UP001143463"/>
    </source>
</evidence>
<reference evidence="2" key="1">
    <citation type="journal article" date="2014" name="Int. J. Syst. Evol. Microbiol.">
        <title>Complete genome sequence of Corynebacterium casei LMG S-19264T (=DSM 44701T), isolated from a smear-ripened cheese.</title>
        <authorList>
            <consortium name="US DOE Joint Genome Institute (JGI-PGF)"/>
            <person name="Walter F."/>
            <person name="Albersmeier A."/>
            <person name="Kalinowski J."/>
            <person name="Ruckert C."/>
        </authorList>
    </citation>
    <scope>NUCLEOTIDE SEQUENCE</scope>
    <source>
        <strain evidence="2">VKM Ac-1069</strain>
    </source>
</reference>
<dbReference type="InterPro" id="IPR001173">
    <property type="entry name" value="Glyco_trans_2-like"/>
</dbReference>
<reference evidence="2" key="2">
    <citation type="submission" date="2023-01" db="EMBL/GenBank/DDBJ databases">
        <authorList>
            <person name="Sun Q."/>
            <person name="Evtushenko L."/>
        </authorList>
    </citation>
    <scope>NUCLEOTIDE SEQUENCE</scope>
    <source>
        <strain evidence="2">VKM Ac-1069</strain>
    </source>
</reference>
<dbReference type="Pfam" id="PF00535">
    <property type="entry name" value="Glycos_transf_2"/>
    <property type="match status" value="1"/>
</dbReference>
<dbReference type="EMBL" id="BSFQ01000029">
    <property type="protein sequence ID" value="GLL14221.1"/>
    <property type="molecule type" value="Genomic_DNA"/>
</dbReference>
<dbReference type="PANTHER" id="PTHR22916:SF3">
    <property type="entry name" value="UDP-GLCNAC:BETAGAL BETA-1,3-N-ACETYLGLUCOSAMINYLTRANSFERASE-LIKE PROTEIN 1"/>
    <property type="match status" value="1"/>
</dbReference>
<dbReference type="PANTHER" id="PTHR22916">
    <property type="entry name" value="GLYCOSYLTRANSFERASE"/>
    <property type="match status" value="1"/>
</dbReference>
<protein>
    <recommendedName>
        <fullName evidence="1">Glycosyltransferase 2-like domain-containing protein</fullName>
    </recommendedName>
</protein>
<organism evidence="2 3">
    <name type="scientific">Pseudonocardia halophobica</name>
    <dbReference type="NCBI Taxonomy" id="29401"/>
    <lineage>
        <taxon>Bacteria</taxon>
        <taxon>Bacillati</taxon>
        <taxon>Actinomycetota</taxon>
        <taxon>Actinomycetes</taxon>
        <taxon>Pseudonocardiales</taxon>
        <taxon>Pseudonocardiaceae</taxon>
        <taxon>Pseudonocardia</taxon>
    </lineage>
</organism>
<dbReference type="Gene3D" id="3.90.550.10">
    <property type="entry name" value="Spore Coat Polysaccharide Biosynthesis Protein SpsA, Chain A"/>
    <property type="match status" value="1"/>
</dbReference>
<dbReference type="InterPro" id="IPR029044">
    <property type="entry name" value="Nucleotide-diphossugar_trans"/>
</dbReference>
<feature type="domain" description="Glycosyltransferase 2-like" evidence="1">
    <location>
        <begin position="25"/>
        <end position="187"/>
    </location>
</feature>